<dbReference type="Proteomes" id="UP000738325">
    <property type="component" value="Unassembled WGS sequence"/>
</dbReference>
<evidence type="ECO:0000313" key="5">
    <source>
        <dbReference type="Proteomes" id="UP000738325"/>
    </source>
</evidence>
<evidence type="ECO:0000313" key="4">
    <source>
        <dbReference type="EMBL" id="KAG0313643.1"/>
    </source>
</evidence>
<name>A0A9P6UPI4_9FUNG</name>
<dbReference type="PANTHER" id="PTHR24113:SF12">
    <property type="entry name" value="RAN GTPASE-ACTIVATING PROTEIN 1"/>
    <property type="match status" value="1"/>
</dbReference>
<dbReference type="GO" id="GO:0005634">
    <property type="term" value="C:nucleus"/>
    <property type="evidence" value="ECO:0007669"/>
    <property type="project" value="TreeGrafter"/>
</dbReference>
<dbReference type="GO" id="GO:0006913">
    <property type="term" value="P:nucleocytoplasmic transport"/>
    <property type="evidence" value="ECO:0007669"/>
    <property type="project" value="TreeGrafter"/>
</dbReference>
<evidence type="ECO:0000256" key="1">
    <source>
        <dbReference type="ARBA" id="ARBA00022468"/>
    </source>
</evidence>
<reference evidence="4" key="1">
    <citation type="journal article" date="2020" name="Fungal Divers.">
        <title>Resolving the Mortierellaceae phylogeny through synthesis of multi-gene phylogenetics and phylogenomics.</title>
        <authorList>
            <person name="Vandepol N."/>
            <person name="Liber J."/>
            <person name="Desiro A."/>
            <person name="Na H."/>
            <person name="Kennedy M."/>
            <person name="Barry K."/>
            <person name="Grigoriev I.V."/>
            <person name="Miller A.N."/>
            <person name="O'Donnell K."/>
            <person name="Stajich J.E."/>
            <person name="Bonito G."/>
        </authorList>
    </citation>
    <scope>NUCLEOTIDE SEQUENCE</scope>
    <source>
        <strain evidence="4">REB-010B</strain>
    </source>
</reference>
<keyword evidence="3" id="KW-0677">Repeat</keyword>
<keyword evidence="2" id="KW-0433">Leucine-rich repeat</keyword>
<dbReference type="SMART" id="SM00368">
    <property type="entry name" value="LRR_RI"/>
    <property type="match status" value="2"/>
</dbReference>
<dbReference type="Gene3D" id="3.80.10.10">
    <property type="entry name" value="Ribonuclease Inhibitor"/>
    <property type="match status" value="1"/>
</dbReference>
<dbReference type="InterPro" id="IPR027038">
    <property type="entry name" value="RanGap"/>
</dbReference>
<keyword evidence="1" id="KW-0343">GTPase activation</keyword>
<dbReference type="InterPro" id="IPR032675">
    <property type="entry name" value="LRR_dom_sf"/>
</dbReference>
<feature type="non-terminal residue" evidence="4">
    <location>
        <position position="1"/>
    </location>
</feature>
<evidence type="ECO:0000256" key="3">
    <source>
        <dbReference type="ARBA" id="ARBA00022737"/>
    </source>
</evidence>
<dbReference type="InterPro" id="IPR001611">
    <property type="entry name" value="Leu-rich_rpt"/>
</dbReference>
<dbReference type="GO" id="GO:0048471">
    <property type="term" value="C:perinuclear region of cytoplasm"/>
    <property type="evidence" value="ECO:0007669"/>
    <property type="project" value="TreeGrafter"/>
</dbReference>
<sequence length="124" mass="13098">LSASETVDLTDAHAGPVDALFNTSTDLLSEDKSIEDLQVTSALTKTPISDIQVRASSSGSSTLTTLDLSNNTIESNGAQALSEALKINSTLTTLVLEYNLIGHNGRRALSEACKNNSTLADLRY</sequence>
<comment type="caution">
    <text evidence="4">The sequence shown here is derived from an EMBL/GenBank/DDBJ whole genome shotgun (WGS) entry which is preliminary data.</text>
</comment>
<organism evidence="4 5">
    <name type="scientific">Dissophora globulifera</name>
    <dbReference type="NCBI Taxonomy" id="979702"/>
    <lineage>
        <taxon>Eukaryota</taxon>
        <taxon>Fungi</taxon>
        <taxon>Fungi incertae sedis</taxon>
        <taxon>Mucoromycota</taxon>
        <taxon>Mortierellomycotina</taxon>
        <taxon>Mortierellomycetes</taxon>
        <taxon>Mortierellales</taxon>
        <taxon>Mortierellaceae</taxon>
        <taxon>Dissophora</taxon>
    </lineage>
</organism>
<dbReference type="GO" id="GO:0031267">
    <property type="term" value="F:small GTPase binding"/>
    <property type="evidence" value="ECO:0007669"/>
    <property type="project" value="TreeGrafter"/>
</dbReference>
<gene>
    <name evidence="4" type="ORF">BGZ99_008670</name>
</gene>
<dbReference type="Pfam" id="PF13516">
    <property type="entry name" value="LRR_6"/>
    <property type="match status" value="2"/>
</dbReference>
<dbReference type="AlphaFoldDB" id="A0A9P6UPI4"/>
<evidence type="ECO:0000256" key="2">
    <source>
        <dbReference type="ARBA" id="ARBA00022614"/>
    </source>
</evidence>
<dbReference type="EMBL" id="JAAAIP010000685">
    <property type="protein sequence ID" value="KAG0313643.1"/>
    <property type="molecule type" value="Genomic_DNA"/>
</dbReference>
<protein>
    <submittedName>
        <fullName evidence="4">Uncharacterized protein</fullName>
    </submittedName>
</protein>
<dbReference type="GO" id="GO:0005829">
    <property type="term" value="C:cytosol"/>
    <property type="evidence" value="ECO:0007669"/>
    <property type="project" value="TreeGrafter"/>
</dbReference>
<dbReference type="OrthoDB" id="120976at2759"/>
<accession>A0A9P6UPI4</accession>
<dbReference type="GO" id="GO:0005096">
    <property type="term" value="F:GTPase activator activity"/>
    <property type="evidence" value="ECO:0007669"/>
    <property type="project" value="UniProtKB-KW"/>
</dbReference>
<dbReference type="PANTHER" id="PTHR24113">
    <property type="entry name" value="RAN GTPASE-ACTIVATING PROTEIN 1"/>
    <property type="match status" value="1"/>
</dbReference>
<keyword evidence="5" id="KW-1185">Reference proteome</keyword>
<proteinExistence type="predicted"/>
<dbReference type="SUPFAM" id="SSF52047">
    <property type="entry name" value="RNI-like"/>
    <property type="match status" value="1"/>
</dbReference>